<dbReference type="InterPro" id="IPR025835">
    <property type="entry name" value="Thiopurine_S-MeTrfase"/>
</dbReference>
<keyword evidence="6 9" id="KW-0489">Methyltransferase</keyword>
<reference evidence="9 10" key="1">
    <citation type="submission" date="2019-07" db="EMBL/GenBank/DDBJ databases">
        <title>Genomic Encyclopedia of Archaeal and Bacterial Type Strains, Phase II (KMG-II): from individual species to whole genera.</title>
        <authorList>
            <person name="Goeker M."/>
        </authorList>
    </citation>
    <scope>NUCLEOTIDE SEQUENCE [LARGE SCALE GENOMIC DNA]</scope>
    <source>
        <strain evidence="9 10">DSM 21935</strain>
    </source>
</reference>
<proteinExistence type="inferred from homology"/>
<dbReference type="PROSITE" id="PS51585">
    <property type="entry name" value="SAM_MT_TPMT"/>
    <property type="match status" value="1"/>
</dbReference>
<dbReference type="GO" id="GO:0005737">
    <property type="term" value="C:cytoplasm"/>
    <property type="evidence" value="ECO:0007669"/>
    <property type="project" value="UniProtKB-SubCell"/>
</dbReference>
<evidence type="ECO:0000256" key="1">
    <source>
        <dbReference type="ARBA" id="ARBA00000903"/>
    </source>
</evidence>
<dbReference type="OrthoDB" id="9778208at2"/>
<evidence type="ECO:0000256" key="4">
    <source>
        <dbReference type="ARBA" id="ARBA00011905"/>
    </source>
</evidence>
<dbReference type="EMBL" id="VNHY01000002">
    <property type="protein sequence ID" value="TYP93958.1"/>
    <property type="molecule type" value="Genomic_DNA"/>
</dbReference>
<evidence type="ECO:0000313" key="10">
    <source>
        <dbReference type="Proteomes" id="UP000324595"/>
    </source>
</evidence>
<keyword evidence="5" id="KW-0963">Cytoplasm</keyword>
<dbReference type="PANTHER" id="PTHR10259">
    <property type="entry name" value="THIOPURINE S-METHYLTRANSFERASE"/>
    <property type="match status" value="1"/>
</dbReference>
<dbReference type="PANTHER" id="PTHR10259:SF11">
    <property type="entry name" value="THIOPURINE S-METHYLTRANSFERASE"/>
    <property type="match status" value="1"/>
</dbReference>
<dbReference type="EC" id="2.1.1.67" evidence="4"/>
<evidence type="ECO:0000256" key="5">
    <source>
        <dbReference type="ARBA" id="ARBA00022490"/>
    </source>
</evidence>
<keyword evidence="7 9" id="KW-0808">Transferase</keyword>
<dbReference type="HAMAP" id="MF_00812">
    <property type="entry name" value="Thiopur_methtran"/>
    <property type="match status" value="1"/>
</dbReference>
<dbReference type="GO" id="GO:0008119">
    <property type="term" value="F:thiopurine S-methyltransferase activity"/>
    <property type="evidence" value="ECO:0007669"/>
    <property type="project" value="UniProtKB-EC"/>
</dbReference>
<dbReference type="PIRSF" id="PIRSF023956">
    <property type="entry name" value="Thiopurine_S-methyltransferase"/>
    <property type="match status" value="1"/>
</dbReference>
<evidence type="ECO:0000313" key="9">
    <source>
        <dbReference type="EMBL" id="TYP93958.1"/>
    </source>
</evidence>
<dbReference type="Proteomes" id="UP000324595">
    <property type="component" value="Unassembled WGS sequence"/>
</dbReference>
<dbReference type="GO" id="GO:0032259">
    <property type="term" value="P:methylation"/>
    <property type="evidence" value="ECO:0007669"/>
    <property type="project" value="UniProtKB-KW"/>
</dbReference>
<dbReference type="FunFam" id="3.40.50.150:FF:000101">
    <property type="entry name" value="Thiopurine S-methyltransferase"/>
    <property type="match status" value="1"/>
</dbReference>
<comment type="similarity">
    <text evidence="3">Belongs to the class I-like SAM-binding methyltransferase superfamily. TPMT family.</text>
</comment>
<sequence>MEISYWQSRWQKNNIGWHMEEVYPLLPKLWSKMSALAGATVLVPLCGKTLDLKWLANRGYQVVGIDVSAKALHAVMDDVDEPFIEDSSHGFTIYRSDNIKLWEGDFLNLPVTAVPTPNVIYDKASIVALPPDMRKEYTNKILQLCGNQTEILLQTFCYNQNEMNGPPFSVDKQEINRHYGQQFDIHLLHQQSKFEELKKFQHRGLSSYLTEKVFRLKPKT</sequence>
<dbReference type="Gene3D" id="3.40.50.150">
    <property type="entry name" value="Vaccinia Virus protein VP39"/>
    <property type="match status" value="1"/>
</dbReference>
<dbReference type="AlphaFoldDB" id="A0A5D3YKD0"/>
<evidence type="ECO:0000256" key="2">
    <source>
        <dbReference type="ARBA" id="ARBA00004496"/>
    </source>
</evidence>
<dbReference type="Pfam" id="PF05724">
    <property type="entry name" value="TPMT"/>
    <property type="match status" value="1"/>
</dbReference>
<comment type="caution">
    <text evidence="9">The sequence shown here is derived from an EMBL/GenBank/DDBJ whole genome shotgun (WGS) entry which is preliminary data.</text>
</comment>
<keyword evidence="8" id="KW-0949">S-adenosyl-L-methionine</keyword>
<dbReference type="SUPFAM" id="SSF53335">
    <property type="entry name" value="S-adenosyl-L-methionine-dependent methyltransferases"/>
    <property type="match status" value="1"/>
</dbReference>
<organism evidence="9 10">
    <name type="scientific">Fodinibius salinus</name>
    <dbReference type="NCBI Taxonomy" id="860790"/>
    <lineage>
        <taxon>Bacteria</taxon>
        <taxon>Pseudomonadati</taxon>
        <taxon>Balneolota</taxon>
        <taxon>Balneolia</taxon>
        <taxon>Balneolales</taxon>
        <taxon>Balneolaceae</taxon>
        <taxon>Fodinibius</taxon>
    </lineage>
</organism>
<accession>A0A5D3YKD0</accession>
<comment type="subcellular location">
    <subcellularLocation>
        <location evidence="2">Cytoplasm</location>
    </subcellularLocation>
</comment>
<dbReference type="InterPro" id="IPR008854">
    <property type="entry name" value="TPMT"/>
</dbReference>
<protein>
    <recommendedName>
        <fullName evidence="4">thiopurine S-methyltransferase</fullName>
        <ecNumber evidence="4">2.1.1.67</ecNumber>
    </recommendedName>
</protein>
<dbReference type="InterPro" id="IPR029063">
    <property type="entry name" value="SAM-dependent_MTases_sf"/>
</dbReference>
<evidence type="ECO:0000256" key="7">
    <source>
        <dbReference type="ARBA" id="ARBA00022679"/>
    </source>
</evidence>
<dbReference type="RefSeq" id="WP_148898992.1">
    <property type="nucleotide sequence ID" value="NZ_VNHY01000002.1"/>
</dbReference>
<keyword evidence="10" id="KW-1185">Reference proteome</keyword>
<evidence type="ECO:0000256" key="6">
    <source>
        <dbReference type="ARBA" id="ARBA00022603"/>
    </source>
</evidence>
<gene>
    <name evidence="9" type="ORF">LX73_1675</name>
</gene>
<comment type="catalytic activity">
    <reaction evidence="1">
        <text>S-adenosyl-L-methionine + a thiopurine = S-adenosyl-L-homocysteine + a thiopurine S-methylether.</text>
        <dbReference type="EC" id="2.1.1.67"/>
    </reaction>
</comment>
<dbReference type="NCBIfam" id="NF009732">
    <property type="entry name" value="PRK13255.1"/>
    <property type="match status" value="1"/>
</dbReference>
<evidence type="ECO:0000256" key="3">
    <source>
        <dbReference type="ARBA" id="ARBA00008145"/>
    </source>
</evidence>
<name>A0A5D3YKD0_9BACT</name>
<evidence type="ECO:0000256" key="8">
    <source>
        <dbReference type="ARBA" id="ARBA00022691"/>
    </source>
</evidence>